<comment type="caution">
    <text evidence="2">The sequence shown here is derived from an EMBL/GenBank/DDBJ whole genome shotgun (WGS) entry which is preliminary data.</text>
</comment>
<dbReference type="EMBL" id="RAYI01000142">
    <property type="protein sequence ID" value="RLT71685.1"/>
    <property type="molecule type" value="Genomic_DNA"/>
</dbReference>
<dbReference type="Pfam" id="PF03050">
    <property type="entry name" value="DDE_Tnp_IS66"/>
    <property type="match status" value="1"/>
</dbReference>
<evidence type="ECO:0000259" key="1">
    <source>
        <dbReference type="Pfam" id="PF03050"/>
    </source>
</evidence>
<evidence type="ECO:0000313" key="2">
    <source>
        <dbReference type="EMBL" id="RLT71685.1"/>
    </source>
</evidence>
<evidence type="ECO:0000313" key="3">
    <source>
        <dbReference type="Proteomes" id="UP000278164"/>
    </source>
</evidence>
<dbReference type="Proteomes" id="UP000278164">
    <property type="component" value="Unassembled WGS sequence"/>
</dbReference>
<dbReference type="PANTHER" id="PTHR33678">
    <property type="entry name" value="BLL1576 PROTEIN"/>
    <property type="match status" value="1"/>
</dbReference>
<dbReference type="InterPro" id="IPR052344">
    <property type="entry name" value="Transposase-related"/>
</dbReference>
<gene>
    <name evidence="2" type="ORF">D7V78_19970</name>
</gene>
<proteinExistence type="predicted"/>
<dbReference type="InterPro" id="IPR004291">
    <property type="entry name" value="Transposase_IS66_central"/>
</dbReference>
<dbReference type="OrthoDB" id="151215at2"/>
<accession>A0A3L7ZIE5</accession>
<organism evidence="2 3">
    <name type="scientific">Parabacteroides distasonis</name>
    <dbReference type="NCBI Taxonomy" id="823"/>
    <lineage>
        <taxon>Bacteria</taxon>
        <taxon>Pseudomonadati</taxon>
        <taxon>Bacteroidota</taxon>
        <taxon>Bacteroidia</taxon>
        <taxon>Bacteroidales</taxon>
        <taxon>Tannerellaceae</taxon>
        <taxon>Parabacteroides</taxon>
    </lineage>
</organism>
<reference evidence="2 3" key="1">
    <citation type="submission" date="2018-09" db="EMBL/GenBank/DDBJ databases">
        <title>Murine metabolic-syndrome-specific gut microbial biobank.</title>
        <authorList>
            <person name="Liu C."/>
        </authorList>
    </citation>
    <scope>NUCLEOTIDE SEQUENCE [LARGE SCALE GENOMIC DNA]</scope>
    <source>
        <strain evidence="2 3">8-P5</strain>
    </source>
</reference>
<dbReference type="AlphaFoldDB" id="A0A3L7ZIE5"/>
<protein>
    <recommendedName>
        <fullName evidence="1">Transposase IS66 central domain-containing protein</fullName>
    </recommendedName>
</protein>
<sequence>MKKRPSSAYGEILRRVESSPVVGADEMGEDPDGGSHWMWVFQNEVATYIFPDPSRGKNAMYEHFPDGLPGSVPVTDRHSSCFNMRLACHQLCLVHLVRHKEHILKLLRNPRVPSDNNSSERSVRPLKVKQKVSGMFKIEEGSDAFCPLHSLIDTARKNGQGPFLALRRVAGLG</sequence>
<feature type="domain" description="Transposase IS66 central" evidence="1">
    <location>
        <begin position="98"/>
        <end position="142"/>
    </location>
</feature>
<name>A0A3L7ZIE5_PARDI</name>
<dbReference type="PANTHER" id="PTHR33678:SF1">
    <property type="entry name" value="BLL1576 PROTEIN"/>
    <property type="match status" value="1"/>
</dbReference>